<feature type="region of interest" description="Disordered" evidence="1">
    <location>
        <begin position="24"/>
        <end position="166"/>
    </location>
</feature>
<keyword evidence="2" id="KW-1133">Transmembrane helix</keyword>
<feature type="transmembrane region" description="Helical" evidence="2">
    <location>
        <begin position="171"/>
        <end position="193"/>
    </location>
</feature>
<gene>
    <name evidence="3" type="ORF">U9M48_035133</name>
</gene>
<feature type="compositionally biased region" description="Basic and acidic residues" evidence="1">
    <location>
        <begin position="36"/>
        <end position="68"/>
    </location>
</feature>
<dbReference type="EMBL" id="CP144752">
    <property type="protein sequence ID" value="WVZ88636.1"/>
    <property type="molecule type" value="Genomic_DNA"/>
</dbReference>
<name>A0AAQ3UBH2_PASNO</name>
<organism evidence="3 4">
    <name type="scientific">Paspalum notatum var. saurae</name>
    <dbReference type="NCBI Taxonomy" id="547442"/>
    <lineage>
        <taxon>Eukaryota</taxon>
        <taxon>Viridiplantae</taxon>
        <taxon>Streptophyta</taxon>
        <taxon>Embryophyta</taxon>
        <taxon>Tracheophyta</taxon>
        <taxon>Spermatophyta</taxon>
        <taxon>Magnoliopsida</taxon>
        <taxon>Liliopsida</taxon>
        <taxon>Poales</taxon>
        <taxon>Poaceae</taxon>
        <taxon>PACMAD clade</taxon>
        <taxon>Panicoideae</taxon>
        <taxon>Andropogonodae</taxon>
        <taxon>Paspaleae</taxon>
        <taxon>Paspalinae</taxon>
        <taxon>Paspalum</taxon>
    </lineage>
</organism>
<keyword evidence="4" id="KW-1185">Reference proteome</keyword>
<dbReference type="Proteomes" id="UP001341281">
    <property type="component" value="Chromosome 08"/>
</dbReference>
<protein>
    <submittedName>
        <fullName evidence="3">Uncharacterized protein</fullName>
    </submittedName>
</protein>
<accession>A0AAQ3UBH2</accession>
<evidence type="ECO:0000313" key="4">
    <source>
        <dbReference type="Proteomes" id="UP001341281"/>
    </source>
</evidence>
<keyword evidence="2" id="KW-0812">Transmembrane</keyword>
<proteinExistence type="predicted"/>
<dbReference type="AlphaFoldDB" id="A0AAQ3UBH2"/>
<evidence type="ECO:0000256" key="2">
    <source>
        <dbReference type="SAM" id="Phobius"/>
    </source>
</evidence>
<evidence type="ECO:0000256" key="1">
    <source>
        <dbReference type="SAM" id="MobiDB-lite"/>
    </source>
</evidence>
<evidence type="ECO:0000313" key="3">
    <source>
        <dbReference type="EMBL" id="WVZ88636.1"/>
    </source>
</evidence>
<reference evidence="3 4" key="1">
    <citation type="submission" date="2024-02" db="EMBL/GenBank/DDBJ databases">
        <title>High-quality chromosome-scale genome assembly of Pensacola bahiagrass (Paspalum notatum Flugge var. saurae).</title>
        <authorList>
            <person name="Vega J.M."/>
            <person name="Podio M."/>
            <person name="Orjuela J."/>
            <person name="Siena L.A."/>
            <person name="Pessino S.C."/>
            <person name="Combes M.C."/>
            <person name="Mariac C."/>
            <person name="Albertini E."/>
            <person name="Pupilli F."/>
            <person name="Ortiz J.P.A."/>
            <person name="Leblanc O."/>
        </authorList>
    </citation>
    <scope>NUCLEOTIDE SEQUENCE [LARGE SCALE GENOMIC DNA]</scope>
    <source>
        <strain evidence="3">R1</strain>
        <tissue evidence="3">Leaf</tissue>
    </source>
</reference>
<keyword evidence="2" id="KW-0472">Membrane</keyword>
<sequence>MYCRPSHNTLLLLHCRFDAEREHGLDPSATGAIDAGAERRYDEHAKERLERVTLEGDRGEVEEQRLERISATGKTSPTADRGGKGTANGSSHREGSKGECGSSPRRNYKPPAHPTRRGEPPPPPPDLTRTTSPEPKRKGKRPAPQSRSKMDTAKKASAGAATGKRRHGSTALFVAVDYAFLLAFAGFLAYLVASRILPTPAA</sequence>